<evidence type="ECO:0000259" key="12">
    <source>
        <dbReference type="PROSITE" id="PS50032"/>
    </source>
</evidence>
<evidence type="ECO:0000256" key="6">
    <source>
        <dbReference type="ARBA" id="ARBA00022777"/>
    </source>
</evidence>
<evidence type="ECO:0000313" key="14">
    <source>
        <dbReference type="EMBL" id="JAT64236.1"/>
    </source>
</evidence>
<gene>
    <name evidence="14" type="primary">KIN10_11</name>
    <name evidence="13" type="synonym">KIN10_12</name>
    <name evidence="13" type="ORF">g.48670</name>
    <name evidence="14" type="ORF">g.48671</name>
</gene>
<dbReference type="PANTHER" id="PTHR24346">
    <property type="entry name" value="MAP/MICROTUBULE AFFINITY-REGULATING KINASE"/>
    <property type="match status" value="1"/>
</dbReference>
<dbReference type="CDD" id="cd14335">
    <property type="entry name" value="UBA_SnRK1_plant"/>
    <property type="match status" value="1"/>
</dbReference>
<keyword evidence="6 14" id="KW-0418">Kinase</keyword>
<keyword evidence="7" id="KW-0067">ATP-binding</keyword>
<feature type="non-terminal residue" evidence="14">
    <location>
        <position position="1"/>
    </location>
</feature>
<dbReference type="SUPFAM" id="SSF103243">
    <property type="entry name" value="KA1-like"/>
    <property type="match status" value="1"/>
</dbReference>
<name>A0A1D1ZBE3_9ARAE</name>
<dbReference type="PROSITE" id="PS50030">
    <property type="entry name" value="UBA"/>
    <property type="match status" value="1"/>
</dbReference>
<evidence type="ECO:0000256" key="9">
    <source>
        <dbReference type="ARBA" id="ARBA00048679"/>
    </source>
</evidence>
<dbReference type="EMBL" id="GDJX01006966">
    <property type="protein sequence ID" value="JAT60970.1"/>
    <property type="molecule type" value="Transcribed_RNA"/>
</dbReference>
<keyword evidence="4" id="KW-0808">Transferase</keyword>
<dbReference type="PANTHER" id="PTHR24346:SF82">
    <property type="entry name" value="KP78A-RELATED"/>
    <property type="match status" value="1"/>
</dbReference>
<comment type="similarity">
    <text evidence="1">Belongs to the protein kinase superfamily. CAMK Ser/Thr protein kinase family. SNF1 subfamily.</text>
</comment>
<dbReference type="PROSITE" id="PS50032">
    <property type="entry name" value="KA1"/>
    <property type="match status" value="1"/>
</dbReference>
<evidence type="ECO:0000256" key="1">
    <source>
        <dbReference type="ARBA" id="ARBA00006234"/>
    </source>
</evidence>
<dbReference type="SUPFAM" id="SSF56112">
    <property type="entry name" value="Protein kinase-like (PK-like)"/>
    <property type="match status" value="1"/>
</dbReference>
<dbReference type="InterPro" id="IPR011009">
    <property type="entry name" value="Kinase-like_dom_sf"/>
</dbReference>
<dbReference type="Gene3D" id="3.30.310.80">
    <property type="entry name" value="Kinase associated domain 1, KA1"/>
    <property type="match status" value="1"/>
</dbReference>
<feature type="domain" description="KA1" evidence="12">
    <location>
        <begin position="280"/>
        <end position="328"/>
    </location>
</feature>
<dbReference type="AlphaFoldDB" id="A0A1D1ZBE3"/>
<dbReference type="GO" id="GO:0005737">
    <property type="term" value="C:cytoplasm"/>
    <property type="evidence" value="ECO:0007669"/>
    <property type="project" value="TreeGrafter"/>
</dbReference>
<evidence type="ECO:0000259" key="11">
    <source>
        <dbReference type="PROSITE" id="PS50030"/>
    </source>
</evidence>
<keyword evidence="5" id="KW-0547">Nucleotide-binding</keyword>
<dbReference type="EMBL" id="GDJX01003700">
    <property type="protein sequence ID" value="JAT64236.1"/>
    <property type="molecule type" value="Transcribed_RNA"/>
</dbReference>
<dbReference type="GO" id="GO:0035556">
    <property type="term" value="P:intracellular signal transduction"/>
    <property type="evidence" value="ECO:0007669"/>
    <property type="project" value="TreeGrafter"/>
</dbReference>
<evidence type="ECO:0000256" key="7">
    <source>
        <dbReference type="ARBA" id="ARBA00022840"/>
    </source>
</evidence>
<evidence type="ECO:0000256" key="3">
    <source>
        <dbReference type="ARBA" id="ARBA00022527"/>
    </source>
</evidence>
<keyword evidence="3" id="KW-0723">Serine/threonine-protein kinase</keyword>
<dbReference type="InterPro" id="IPR000719">
    <property type="entry name" value="Prot_kinase_dom"/>
</dbReference>
<comment type="catalytic activity">
    <reaction evidence="8">
        <text>L-threonyl-[protein] + ATP = O-phospho-L-threonyl-[protein] + ADP + H(+)</text>
        <dbReference type="Rhea" id="RHEA:46608"/>
        <dbReference type="Rhea" id="RHEA-COMP:11060"/>
        <dbReference type="Rhea" id="RHEA-COMP:11605"/>
        <dbReference type="ChEBI" id="CHEBI:15378"/>
        <dbReference type="ChEBI" id="CHEBI:30013"/>
        <dbReference type="ChEBI" id="CHEBI:30616"/>
        <dbReference type="ChEBI" id="CHEBI:61977"/>
        <dbReference type="ChEBI" id="CHEBI:456216"/>
        <dbReference type="EC" id="2.7.11.1"/>
    </reaction>
</comment>
<dbReference type="InterPro" id="IPR028375">
    <property type="entry name" value="KA1/Ssp2_C"/>
</dbReference>
<dbReference type="GO" id="GO:0004674">
    <property type="term" value="F:protein serine/threonine kinase activity"/>
    <property type="evidence" value="ECO:0007669"/>
    <property type="project" value="UniProtKB-KW"/>
</dbReference>
<proteinExistence type="inferred from homology"/>
<dbReference type="Gene3D" id="1.10.510.10">
    <property type="entry name" value="Transferase(Phosphotransferase) domain 1"/>
    <property type="match status" value="1"/>
</dbReference>
<dbReference type="GO" id="GO:0005524">
    <property type="term" value="F:ATP binding"/>
    <property type="evidence" value="ECO:0007669"/>
    <property type="project" value="UniProtKB-KW"/>
</dbReference>
<accession>A0A1D1ZBE3</accession>
<dbReference type="CDD" id="cd12122">
    <property type="entry name" value="AMPKA_C"/>
    <property type="match status" value="1"/>
</dbReference>
<feature type="domain" description="Protein kinase" evidence="10">
    <location>
        <begin position="1"/>
        <end position="89"/>
    </location>
</feature>
<comment type="catalytic activity">
    <reaction evidence="9">
        <text>L-seryl-[protein] + ATP = O-phospho-L-seryl-[protein] + ADP + H(+)</text>
        <dbReference type="Rhea" id="RHEA:17989"/>
        <dbReference type="Rhea" id="RHEA-COMP:9863"/>
        <dbReference type="Rhea" id="RHEA-COMP:11604"/>
        <dbReference type="ChEBI" id="CHEBI:15378"/>
        <dbReference type="ChEBI" id="CHEBI:29999"/>
        <dbReference type="ChEBI" id="CHEBI:30616"/>
        <dbReference type="ChEBI" id="CHEBI:83421"/>
        <dbReference type="ChEBI" id="CHEBI:456216"/>
        <dbReference type="EC" id="2.7.11.1"/>
    </reaction>
</comment>
<dbReference type="Pfam" id="PF02149">
    <property type="entry name" value="KA1"/>
    <property type="match status" value="1"/>
</dbReference>
<evidence type="ECO:0000256" key="4">
    <source>
        <dbReference type="ARBA" id="ARBA00022679"/>
    </source>
</evidence>
<dbReference type="InterPro" id="IPR001772">
    <property type="entry name" value="KA1_dom"/>
</dbReference>
<protein>
    <recommendedName>
        <fullName evidence="2">non-specific serine/threonine protein kinase</fullName>
        <ecNumber evidence="2">2.7.11.1</ecNumber>
    </recommendedName>
</protein>
<evidence type="ECO:0000256" key="5">
    <source>
        <dbReference type="ARBA" id="ARBA00022741"/>
    </source>
</evidence>
<feature type="domain" description="UBA" evidence="11">
    <location>
        <begin position="110"/>
        <end position="150"/>
    </location>
</feature>
<dbReference type="Pfam" id="PF00069">
    <property type="entry name" value="Pkinase"/>
    <property type="match status" value="1"/>
</dbReference>
<sequence length="329" mass="37232">AAPEVISGKPYAGPEVDVWSCGAVLYTMLCGTFPFDDENIPNLFNKIKGGIYTLPSHLSAGARDLIPRMLVVDPMKRVTIPEIHQHPWFQAHLPHYLAVPPPDSTQQADKINKEILQEVIKMGFDVNHLFEALHNRIQNEATVAYYLLLDNQSCASNGYLGADFQETMEYGIASMISPAASMMAHQRQYIDQQEMGLGSHFPVKWDLGLKSWADPCEIMAEVLKVLQELNVFWKQIGHYGLKCRWFPGFTNHPESLVNEHLPADLSFGHNSAILNEEYDVVMSPNTVKFEVQLYKTESEKYLLDLQRVKGPQLLFLDLCAAFRAQLRVL</sequence>
<reference evidence="14" key="1">
    <citation type="submission" date="2015-07" db="EMBL/GenBank/DDBJ databases">
        <title>Transcriptome Assembly of Anthurium amnicola.</title>
        <authorList>
            <person name="Suzuki J."/>
        </authorList>
    </citation>
    <scope>NUCLEOTIDE SEQUENCE</scope>
</reference>
<evidence type="ECO:0000256" key="2">
    <source>
        <dbReference type="ARBA" id="ARBA00012513"/>
    </source>
</evidence>
<dbReference type="EC" id="2.7.11.1" evidence="2"/>
<dbReference type="InterPro" id="IPR015940">
    <property type="entry name" value="UBA"/>
</dbReference>
<evidence type="ECO:0000313" key="13">
    <source>
        <dbReference type="EMBL" id="JAT60970.1"/>
    </source>
</evidence>
<organism evidence="14">
    <name type="scientific">Anthurium amnicola</name>
    <dbReference type="NCBI Taxonomy" id="1678845"/>
    <lineage>
        <taxon>Eukaryota</taxon>
        <taxon>Viridiplantae</taxon>
        <taxon>Streptophyta</taxon>
        <taxon>Embryophyta</taxon>
        <taxon>Tracheophyta</taxon>
        <taxon>Spermatophyta</taxon>
        <taxon>Magnoliopsida</taxon>
        <taxon>Liliopsida</taxon>
        <taxon>Araceae</taxon>
        <taxon>Pothoideae</taxon>
        <taxon>Potheae</taxon>
        <taxon>Anthurium</taxon>
    </lineage>
</organism>
<evidence type="ECO:0000256" key="8">
    <source>
        <dbReference type="ARBA" id="ARBA00047899"/>
    </source>
</evidence>
<dbReference type="PROSITE" id="PS50011">
    <property type="entry name" value="PROTEIN_KINASE_DOM"/>
    <property type="match status" value="1"/>
</dbReference>
<evidence type="ECO:0000259" key="10">
    <source>
        <dbReference type="PROSITE" id="PS50011"/>
    </source>
</evidence>